<dbReference type="PANTHER" id="PTHR42894">
    <property type="entry name" value="N-(5'-PHOSPHORIBOSYL)ANTHRANILATE ISOMERASE"/>
    <property type="match status" value="1"/>
</dbReference>
<dbReference type="Pfam" id="PF00697">
    <property type="entry name" value="PRAI"/>
    <property type="match status" value="1"/>
</dbReference>
<keyword evidence="7 9" id="KW-0057">Aromatic amino acid biosynthesis</keyword>
<keyword evidence="8 9" id="KW-0413">Isomerase</keyword>
<dbReference type="RefSeq" id="WP_171187249.1">
    <property type="nucleotide sequence ID" value="NZ_WTPX01000073.1"/>
</dbReference>
<evidence type="ECO:0000256" key="1">
    <source>
        <dbReference type="ARBA" id="ARBA00001164"/>
    </source>
</evidence>
<evidence type="ECO:0000256" key="5">
    <source>
        <dbReference type="ARBA" id="ARBA00022605"/>
    </source>
</evidence>
<dbReference type="InterPro" id="IPR001240">
    <property type="entry name" value="PRAI_dom"/>
</dbReference>
<evidence type="ECO:0000313" key="11">
    <source>
        <dbReference type="EMBL" id="NNJ26325.1"/>
    </source>
</evidence>
<evidence type="ECO:0000256" key="3">
    <source>
        <dbReference type="ARBA" id="ARBA00012572"/>
    </source>
</evidence>
<accession>A0ABX1VEK7</accession>
<dbReference type="EC" id="5.3.1.24" evidence="3 9"/>
<comment type="pathway">
    <text evidence="2 9">Amino-acid biosynthesis; L-tryptophan biosynthesis; L-tryptophan from chorismate: step 3/5.</text>
</comment>
<dbReference type="InterPro" id="IPR044643">
    <property type="entry name" value="TrpF_fam"/>
</dbReference>
<reference evidence="11 12" key="1">
    <citation type="journal article" date="2020" name="Syst. Appl. Microbiol.">
        <title>Alienimonas chondri sp. nov., a novel planctomycete isolated from the biofilm of the red alga Chondrus crispus.</title>
        <authorList>
            <person name="Vitorino I."/>
            <person name="Albuquerque L."/>
            <person name="Wiegand S."/>
            <person name="Kallscheuer N."/>
            <person name="da Costa M.S."/>
            <person name="Lobo-da-Cunha A."/>
            <person name="Jogler C."/>
            <person name="Lage O.M."/>
        </authorList>
    </citation>
    <scope>NUCLEOTIDE SEQUENCE [LARGE SCALE GENOMIC DNA]</scope>
    <source>
        <strain evidence="11 12">LzC2</strain>
    </source>
</reference>
<comment type="catalytic activity">
    <reaction evidence="1 9">
        <text>N-(5-phospho-beta-D-ribosyl)anthranilate = 1-(2-carboxyphenylamino)-1-deoxy-D-ribulose 5-phosphate</text>
        <dbReference type="Rhea" id="RHEA:21540"/>
        <dbReference type="ChEBI" id="CHEBI:18277"/>
        <dbReference type="ChEBI" id="CHEBI:58613"/>
        <dbReference type="EC" id="5.3.1.24"/>
    </reaction>
</comment>
<dbReference type="Proteomes" id="UP000609651">
    <property type="component" value="Unassembled WGS sequence"/>
</dbReference>
<dbReference type="CDD" id="cd00405">
    <property type="entry name" value="PRAI"/>
    <property type="match status" value="1"/>
</dbReference>
<feature type="domain" description="N-(5'phosphoribosyl) anthranilate isomerase (PRAI)" evidence="10">
    <location>
        <begin position="3"/>
        <end position="216"/>
    </location>
</feature>
<evidence type="ECO:0000256" key="6">
    <source>
        <dbReference type="ARBA" id="ARBA00022822"/>
    </source>
</evidence>
<evidence type="ECO:0000259" key="10">
    <source>
        <dbReference type="Pfam" id="PF00697"/>
    </source>
</evidence>
<gene>
    <name evidence="9 11" type="primary">trpF</name>
    <name evidence="11" type="ORF">LzC2_24080</name>
</gene>
<evidence type="ECO:0000256" key="4">
    <source>
        <dbReference type="ARBA" id="ARBA00022272"/>
    </source>
</evidence>
<evidence type="ECO:0000256" key="9">
    <source>
        <dbReference type="HAMAP-Rule" id="MF_00135"/>
    </source>
</evidence>
<dbReference type="EMBL" id="WTPX01000073">
    <property type="protein sequence ID" value="NNJ26325.1"/>
    <property type="molecule type" value="Genomic_DNA"/>
</dbReference>
<comment type="caution">
    <text evidence="11">The sequence shown here is derived from an EMBL/GenBank/DDBJ whole genome shotgun (WGS) entry which is preliminary data.</text>
</comment>
<sequence>MFVKICGFTDPANLASVCQANVRPDAVGLNFWPGSKRYVTPETGAEFANLAADAGIRRWGLFVDPSNEDLERAAAVDLSAVQLHGDEPPDAFAQVAERRPVHEYVRAWRVERSLDPLLDHLAAQPDACRADYLLLDASVPGAYGGTGAKLDWHAVRDEMDRVGDRLPPVVLAGGLTPDNVVEAVRIVRPWGVDVAGGVERAPGIKDPAKVAAFCENARGAL</sequence>
<proteinExistence type="inferred from homology"/>
<protein>
    <recommendedName>
        <fullName evidence="4 9">N-(5'-phosphoribosyl)anthranilate isomerase</fullName>
        <shortName evidence="9">PRAI</shortName>
        <ecNumber evidence="3 9">5.3.1.24</ecNumber>
    </recommendedName>
</protein>
<evidence type="ECO:0000256" key="8">
    <source>
        <dbReference type="ARBA" id="ARBA00023235"/>
    </source>
</evidence>
<evidence type="ECO:0000256" key="2">
    <source>
        <dbReference type="ARBA" id="ARBA00004664"/>
    </source>
</evidence>
<dbReference type="Gene3D" id="3.20.20.70">
    <property type="entry name" value="Aldolase class I"/>
    <property type="match status" value="1"/>
</dbReference>
<keyword evidence="5 9" id="KW-0028">Amino-acid biosynthesis</keyword>
<comment type="similarity">
    <text evidence="9">Belongs to the TrpF family.</text>
</comment>
<keyword evidence="6 9" id="KW-0822">Tryptophan biosynthesis</keyword>
<evidence type="ECO:0000256" key="7">
    <source>
        <dbReference type="ARBA" id="ARBA00023141"/>
    </source>
</evidence>
<name>A0ABX1VEK7_9PLAN</name>
<dbReference type="InterPro" id="IPR013785">
    <property type="entry name" value="Aldolase_TIM"/>
</dbReference>
<dbReference type="InterPro" id="IPR011060">
    <property type="entry name" value="RibuloseP-bd_barrel"/>
</dbReference>
<evidence type="ECO:0000313" key="12">
    <source>
        <dbReference type="Proteomes" id="UP000609651"/>
    </source>
</evidence>
<dbReference type="GO" id="GO:0004640">
    <property type="term" value="F:phosphoribosylanthranilate isomerase activity"/>
    <property type="evidence" value="ECO:0007669"/>
    <property type="project" value="UniProtKB-EC"/>
</dbReference>
<keyword evidence="12" id="KW-1185">Reference proteome</keyword>
<dbReference type="HAMAP" id="MF_00135">
    <property type="entry name" value="PRAI"/>
    <property type="match status" value="1"/>
</dbReference>
<dbReference type="SUPFAM" id="SSF51366">
    <property type="entry name" value="Ribulose-phoshate binding barrel"/>
    <property type="match status" value="1"/>
</dbReference>
<dbReference type="PANTHER" id="PTHR42894:SF1">
    <property type="entry name" value="N-(5'-PHOSPHORIBOSYL)ANTHRANILATE ISOMERASE"/>
    <property type="match status" value="1"/>
</dbReference>
<organism evidence="11 12">
    <name type="scientific">Alienimonas chondri</name>
    <dbReference type="NCBI Taxonomy" id="2681879"/>
    <lineage>
        <taxon>Bacteria</taxon>
        <taxon>Pseudomonadati</taxon>
        <taxon>Planctomycetota</taxon>
        <taxon>Planctomycetia</taxon>
        <taxon>Planctomycetales</taxon>
        <taxon>Planctomycetaceae</taxon>
        <taxon>Alienimonas</taxon>
    </lineage>
</organism>